<evidence type="ECO:0000313" key="2">
    <source>
        <dbReference type="Proteomes" id="UP001174677"/>
    </source>
</evidence>
<name>A0ABQ9M7W4_HEVBR</name>
<accession>A0ABQ9M7W4</accession>
<protein>
    <recommendedName>
        <fullName evidence="3">Reverse transcriptase domain-containing protein</fullName>
    </recommendedName>
</protein>
<reference evidence="1" key="1">
    <citation type="journal article" date="2023" name="Plant Biotechnol. J.">
        <title>Chromosome-level wild Hevea brasiliensis genome provides new tools for genomic-assisted breeding and valuable loci to elevate rubber yield.</title>
        <authorList>
            <person name="Cheng H."/>
            <person name="Song X."/>
            <person name="Hu Y."/>
            <person name="Wu T."/>
            <person name="Yang Q."/>
            <person name="An Z."/>
            <person name="Feng S."/>
            <person name="Deng Z."/>
            <person name="Wu W."/>
            <person name="Zeng X."/>
            <person name="Tu M."/>
            <person name="Wang X."/>
            <person name="Huang H."/>
        </authorList>
    </citation>
    <scope>NUCLEOTIDE SEQUENCE</scope>
    <source>
        <strain evidence="1">MT/VB/25A 57/8</strain>
    </source>
</reference>
<organism evidence="1 2">
    <name type="scientific">Hevea brasiliensis</name>
    <name type="common">Para rubber tree</name>
    <name type="synonym">Siphonia brasiliensis</name>
    <dbReference type="NCBI Taxonomy" id="3981"/>
    <lineage>
        <taxon>Eukaryota</taxon>
        <taxon>Viridiplantae</taxon>
        <taxon>Streptophyta</taxon>
        <taxon>Embryophyta</taxon>
        <taxon>Tracheophyta</taxon>
        <taxon>Spermatophyta</taxon>
        <taxon>Magnoliopsida</taxon>
        <taxon>eudicotyledons</taxon>
        <taxon>Gunneridae</taxon>
        <taxon>Pentapetalae</taxon>
        <taxon>rosids</taxon>
        <taxon>fabids</taxon>
        <taxon>Malpighiales</taxon>
        <taxon>Euphorbiaceae</taxon>
        <taxon>Crotonoideae</taxon>
        <taxon>Micrandreae</taxon>
        <taxon>Hevea</taxon>
    </lineage>
</organism>
<sequence length="153" mass="17849">MKLEIANQRDKKKYCHFHDDYRHTTDECQQLKDEIKKLIRQGNLKRFARTEGRQEKLKDKSQEKYDKEKPIGVINVIAGGPKGHKSSNKRAAEALNLENIFSIDTKSISRDPIIFELKDYENIKRPHSPPVVNIFSTSTWYEEFSLIQAVQST</sequence>
<proteinExistence type="predicted"/>
<dbReference type="EMBL" id="JARPOI010000007">
    <property type="protein sequence ID" value="KAJ9176291.1"/>
    <property type="molecule type" value="Genomic_DNA"/>
</dbReference>
<comment type="caution">
    <text evidence="1">The sequence shown here is derived from an EMBL/GenBank/DDBJ whole genome shotgun (WGS) entry which is preliminary data.</text>
</comment>
<evidence type="ECO:0008006" key="3">
    <source>
        <dbReference type="Google" id="ProtNLM"/>
    </source>
</evidence>
<gene>
    <name evidence="1" type="ORF">P3X46_011622</name>
</gene>
<dbReference type="Proteomes" id="UP001174677">
    <property type="component" value="Chromosome 7"/>
</dbReference>
<keyword evidence="2" id="KW-1185">Reference proteome</keyword>
<evidence type="ECO:0000313" key="1">
    <source>
        <dbReference type="EMBL" id="KAJ9176291.1"/>
    </source>
</evidence>